<dbReference type="RefSeq" id="WP_074370939.1">
    <property type="nucleotide sequence ID" value="NZ_FMID01000067.1"/>
</dbReference>
<reference evidence="1 2" key="1">
    <citation type="submission" date="2016-08" db="EMBL/GenBank/DDBJ databases">
        <authorList>
            <person name="Seilhamer J.J."/>
        </authorList>
    </citation>
    <scope>NUCLEOTIDE SEQUENCE [LARGE SCALE GENOMIC DNA]</scope>
    <source>
        <strain evidence="1">L21-II-0</strain>
    </source>
</reference>
<dbReference type="EMBL" id="FMID01000067">
    <property type="protein sequence ID" value="SCL76754.1"/>
    <property type="molecule type" value="Genomic_DNA"/>
</dbReference>
<protein>
    <submittedName>
        <fullName evidence="1">Uncharacterized protein</fullName>
    </submittedName>
</protein>
<gene>
    <name evidence="1" type="ORF">L21_2697</name>
</gene>
<proteinExistence type="predicted"/>
<dbReference type="STRING" id="118126.L21_2697"/>
<name>A0A1M4MP96_9EURY</name>
<dbReference type="Proteomes" id="UP000184671">
    <property type="component" value="Unassembled WGS sequence"/>
</dbReference>
<evidence type="ECO:0000313" key="2">
    <source>
        <dbReference type="Proteomes" id="UP000184671"/>
    </source>
</evidence>
<accession>A0A1M4MP96</accession>
<dbReference type="AlphaFoldDB" id="A0A1M4MP96"/>
<evidence type="ECO:0000313" key="1">
    <source>
        <dbReference type="EMBL" id="SCL76754.1"/>
    </source>
</evidence>
<organism evidence="1 2">
    <name type="scientific">Methanoculleus chikugoensis</name>
    <dbReference type="NCBI Taxonomy" id="118126"/>
    <lineage>
        <taxon>Archaea</taxon>
        <taxon>Methanobacteriati</taxon>
        <taxon>Methanobacteriota</taxon>
        <taxon>Stenosarchaea group</taxon>
        <taxon>Methanomicrobia</taxon>
        <taxon>Methanomicrobiales</taxon>
        <taxon>Methanomicrobiaceae</taxon>
        <taxon>Methanoculleus</taxon>
    </lineage>
</organism>
<sequence>MDERETRDLAVRNGADISIVPGNYHEVYSAYKDELDCFLRAYVLLRNVPGINETRDEAGENFGRYFFPTSERNVLSVMNAIQKRIRPGASFTYRNLRDMVSDAPFCEVSVNPMRYRSAKENEYGVSRKETGLDIPLEADNKILAVKGINLSRIEELFAEENEPTGQIPKPGLVTVADFFTFLLGSRRLERLYDLGQNLRFDLLWLTPTYAEVESFCTSTAAPVKSRDASLRFSSTFQDSLSNNASLVRYLSDLSSENFPVYPVDQLLLNTGENKDSTRRGYLVHRSIGDAIRAAIDLDISEIIWGSQEFSRIRRQVDELSEKLRFIEDIRSTVLTSSIHGDQYTCNDLIEELMSNGVITRTRLGGMRLNEKHPDKSYLDTKRSAIISRMEELFRSFLELPLSDISGTRYISGEPGPSDLLLE</sequence>